<keyword evidence="5" id="KW-1185">Reference proteome</keyword>
<gene>
    <name evidence="4" type="ORF">GNI_081350</name>
</gene>
<keyword evidence="3" id="KW-0732">Signal</keyword>
<protein>
    <submittedName>
        <fullName evidence="4">Uncharacterized protein</fullName>
    </submittedName>
</protein>
<feature type="region of interest" description="Disordered" evidence="2">
    <location>
        <begin position="1483"/>
        <end position="1526"/>
    </location>
</feature>
<dbReference type="GeneID" id="22912941"/>
<feature type="compositionally biased region" description="Polar residues" evidence="2">
    <location>
        <begin position="1495"/>
        <end position="1505"/>
    </location>
</feature>
<evidence type="ECO:0000313" key="4">
    <source>
        <dbReference type="EMBL" id="EZG65925.1"/>
    </source>
</evidence>
<keyword evidence="1" id="KW-0175">Coiled coil</keyword>
<feature type="compositionally biased region" description="Basic residues" evidence="2">
    <location>
        <begin position="1516"/>
        <end position="1526"/>
    </location>
</feature>
<dbReference type="Proteomes" id="UP000019763">
    <property type="component" value="Unassembled WGS sequence"/>
</dbReference>
<proteinExistence type="predicted"/>
<dbReference type="VEuPathDB" id="CryptoDB:GNI_081350"/>
<evidence type="ECO:0000256" key="3">
    <source>
        <dbReference type="SAM" id="SignalP"/>
    </source>
</evidence>
<accession>A0A023B696</accession>
<feature type="signal peptide" evidence="3">
    <location>
        <begin position="1"/>
        <end position="18"/>
    </location>
</feature>
<feature type="coiled-coil region" evidence="1">
    <location>
        <begin position="985"/>
        <end position="1012"/>
    </location>
</feature>
<comment type="caution">
    <text evidence="4">The sequence shown here is derived from an EMBL/GenBank/DDBJ whole genome shotgun (WGS) entry which is preliminary data.</text>
</comment>
<feature type="region of interest" description="Disordered" evidence="2">
    <location>
        <begin position="1440"/>
        <end position="1464"/>
    </location>
</feature>
<evidence type="ECO:0000256" key="1">
    <source>
        <dbReference type="SAM" id="Coils"/>
    </source>
</evidence>
<feature type="chain" id="PRO_5001511566" evidence="3">
    <location>
        <begin position="19"/>
        <end position="1526"/>
    </location>
</feature>
<feature type="region of interest" description="Disordered" evidence="2">
    <location>
        <begin position="231"/>
        <end position="250"/>
    </location>
</feature>
<evidence type="ECO:0000256" key="2">
    <source>
        <dbReference type="SAM" id="MobiDB-lite"/>
    </source>
</evidence>
<sequence>MRSIFRAALAFLGVRVQGQVGLDGQSVVGVPDASIAAPDSVLGAASAAVGSDKVADMIARSKQLGSGAKAGDPHSLVNKLQDAISRARLARSSDLSYEQMEQVVSDTNEELQRLEEQDKLNKVQDALARARVAHSSAPAVDPADEASSMLGALRQAGAAQASPELKQNLALGAQIEGLNANIAKLKDVEARAAALEAHASEAQRSEEAVQETDDALAALKTALQQAQNLEQEQKLMTSGEPAEKPEFGPSAVEAEEAQLLGGETAEVLGDLAAEQEEEKQVTSGDNPADLMTNISPHDTAEQGTLETAIQVIRSAATDPRDATEKLIELMRAEGDKLESLGDKVKALAQAKDEFVAQSVRILRDAENSSGRANAEADVANELNAEAGARLEQLAQGAQTGVPGLGASAAGRGTKAVMAQAEKASQRAQLESRSAQELAASAEHLSARATEMADSVEEQTQMMEEFLGNIKMISQNALDEAHRTATAEGWVGRVEEQRDGILAEAATYESMIKDMQADVPRELSLGDRLQVFADQTVKNMAGLRKEAGCEEGHQAAHEKEFAAVTGESAKHIPHECTEETCEEEDPCESNCPDSTPAPALPPVHEVDPCDQALKDAKSRLVDNWSEKDLTSGTYQLPNYLRLKNVWKEWAADKAGSAGARLADLRYLIGIGLTSVDSELGMAILDRVIDYNLRMTAEPRSPELDLTTQEMIDLLKYALDILLPTESYYENFLSLWAIQNKLVASLRTGENGLSEKVRIDKGASEKNILRSMYSSWRRIRGLEVELACMTVERYYYITIACYEVCVGRRWHRPFPEDLIAKCSYLIEDFVQRNGLRCAYLPLLLSEQDTPEGENELVGKKPMIRDRDIVNIVAANEILSSLEIRALISELQALRIAAVIDRDSVHLDSLGYYFKADPASAIHQAFDTLDFMSWQTSDPDSEKSIKWALVRYCELLSIRCSPTQVEDLWNFLIQNPNGSVEEFEFVDLRRLNEVVRSLICALQDYEEALQILLEQLFFQDEVFCRALVLRGIYWPALISAVDHLKSLDGKGYRGSRFCNRLRDLAAYYSECERLHPKMYSHPLLYKLLPEQPEMFPGHMIVCEKLLEMGLNLNSDIIENTLPRNPMFIGPSHGDIDEAVARGLERAICLALDEIGNYSFPGVPDDFCSESNLPMFLRPTIEKISTANGVVCMVIPNDRHPVPSSINEYMKTSAMSTKLEQRCVEKIQQLLKQGSTARLEVIFLLTVFSGLRRQVKERYFCAITAQAMCANSPDWYSTLNGLLIIANGTGGLVEGLGDAAVLERRENGTLEKNVVDSFAHRAYRHGEGMEEVYAVFDYWSQVASDVWGPECRLWSHLLYDLRYNSDLGPNGIQSSPWYDEALQYLCKRPCEKFPIAEQIVLHYVDLKDRLVVNALIRGLESHISARLTRQVETFLRIDGTDQVGADTISSDEEEERSDAFASPPECSTSSAPLLAFTAELRNTALGKQPEALAAKRSTESSQESFQSAEYVTPPALGTKSRGRANAGRRN</sequence>
<evidence type="ECO:0000313" key="5">
    <source>
        <dbReference type="Proteomes" id="UP000019763"/>
    </source>
</evidence>
<organism evidence="4 5">
    <name type="scientific">Gregarina niphandrodes</name>
    <name type="common">Septate eugregarine</name>
    <dbReference type="NCBI Taxonomy" id="110365"/>
    <lineage>
        <taxon>Eukaryota</taxon>
        <taxon>Sar</taxon>
        <taxon>Alveolata</taxon>
        <taxon>Apicomplexa</taxon>
        <taxon>Conoidasida</taxon>
        <taxon>Gregarinasina</taxon>
        <taxon>Eugregarinorida</taxon>
        <taxon>Gregarinidae</taxon>
        <taxon>Gregarina</taxon>
    </lineage>
</organism>
<dbReference type="EMBL" id="AFNH02000610">
    <property type="protein sequence ID" value="EZG65925.1"/>
    <property type="molecule type" value="Genomic_DNA"/>
</dbReference>
<name>A0A023B696_GRENI</name>
<reference evidence="4" key="1">
    <citation type="submission" date="2013-12" db="EMBL/GenBank/DDBJ databases">
        <authorList>
            <person name="Omoto C.K."/>
            <person name="Sibley D."/>
            <person name="Venepally P."/>
            <person name="Hadjithomas M."/>
            <person name="Karamycheva S."/>
            <person name="Brunk B."/>
            <person name="Roos D."/>
            <person name="Caler E."/>
            <person name="Lorenzi H."/>
        </authorList>
    </citation>
    <scope>NUCLEOTIDE SEQUENCE</scope>
</reference>
<dbReference type="RefSeq" id="XP_011134019.1">
    <property type="nucleotide sequence ID" value="XM_011135717.1"/>
</dbReference>